<evidence type="ECO:0000313" key="1">
    <source>
        <dbReference type="EMBL" id="QCI04299.1"/>
    </source>
</evidence>
<reference evidence="1" key="1">
    <citation type="journal article" date="2019" name="Mol. Phylogenet. Evol.">
        <title>Morphological evolution and classification of the red algal order Ceramiales inferred using plastid phylogenomics.</title>
        <authorList>
            <person name="Diaz-Tapia P."/>
            <person name="Pasella M.M."/>
            <person name="Verbruggen H."/>
            <person name="Maggs C.A."/>
        </authorList>
    </citation>
    <scope>NUCLEOTIDE SEQUENCE</scope>
    <source>
        <strain evidence="1">PD2933</strain>
    </source>
</reference>
<proteinExistence type="predicted"/>
<keyword evidence="1" id="KW-0934">Plastid</keyword>
<geneLocation type="plastid" evidence="1"/>
<reference evidence="1" key="2">
    <citation type="submission" date="2019-04" db="EMBL/GenBank/DDBJ databases">
        <authorList>
            <person name="Pasella M."/>
        </authorList>
    </citation>
    <scope>NUCLEOTIDE SEQUENCE</scope>
    <source>
        <strain evidence="1">PD2933</strain>
    </source>
</reference>
<dbReference type="EMBL" id="MK814609">
    <property type="protein sequence ID" value="QCI04299.1"/>
    <property type="molecule type" value="Genomic_DNA"/>
</dbReference>
<protein>
    <submittedName>
        <fullName evidence="1">Uncharacterized protein</fullName>
    </submittedName>
</protein>
<dbReference type="AlphaFoldDB" id="A0A4D6WKH6"/>
<organism evidence="1">
    <name type="scientific">Anotrichium furcellatum</name>
    <dbReference type="NCBI Taxonomy" id="41999"/>
    <lineage>
        <taxon>Eukaryota</taxon>
        <taxon>Rhodophyta</taxon>
        <taxon>Florideophyceae</taxon>
        <taxon>Rhodymeniophycidae</taxon>
        <taxon>Ceramiales</taxon>
        <taxon>Ceramiaceae</taxon>
        <taxon>Anotrichium</taxon>
    </lineage>
</organism>
<sequence>MKGIERDSLYYLNNPKIILDLTLKLLKINKNLEAIENTIIDIPSNKPSNDFSNKFDKRYKNNDIDSIDIKKNKNKLNKKTRKNIDIDNNDLLNDDPLGLG</sequence>
<gene>
    <name evidence="1" type="primary">orf101</name>
</gene>
<name>A0A4D6WKH6_9FLOR</name>
<accession>A0A4D6WKH6</accession>